<dbReference type="EMBL" id="KY774314">
    <property type="protein sequence ID" value="ART30367.1"/>
    <property type="molecule type" value="Genomic_DNA"/>
</dbReference>
<geneLocation type="mitochondrion" evidence="1"/>
<organism evidence="1">
    <name type="scientific">Utricularia reniformis</name>
    <dbReference type="NCBI Taxonomy" id="192314"/>
    <lineage>
        <taxon>Eukaryota</taxon>
        <taxon>Viridiplantae</taxon>
        <taxon>Streptophyta</taxon>
        <taxon>Embryophyta</taxon>
        <taxon>Tracheophyta</taxon>
        <taxon>Spermatophyta</taxon>
        <taxon>Magnoliopsida</taxon>
        <taxon>eudicotyledons</taxon>
        <taxon>Gunneridae</taxon>
        <taxon>Pentapetalae</taxon>
        <taxon>asterids</taxon>
        <taxon>lamiids</taxon>
        <taxon>Lamiales</taxon>
        <taxon>Lentibulariaceae</taxon>
        <taxon>Utricularia</taxon>
    </lineage>
</organism>
<evidence type="ECO:0000313" key="1">
    <source>
        <dbReference type="EMBL" id="ART30367.1"/>
    </source>
</evidence>
<keyword evidence="1" id="KW-0496">Mitochondrion</keyword>
<sequence length="98" mass="11312">MKDWSARRQELLAKDLSCALPFSIFKTPVLQKKEKAIWSSCFRRNPSYISLENNPFLHQESRAQTKAKAIPGLSSSFLFPVLLFPRINGYLYFSSLIK</sequence>
<dbReference type="AlphaFoldDB" id="A0A1Y0AYZ1"/>
<reference evidence="1" key="1">
    <citation type="submission" date="2017-03" db="EMBL/GenBank/DDBJ databases">
        <title>The mitochondrial genome of the carnivorous plant Utricularia reniformis (Lentibulariaceae): structure, comparative analysis and evolutionary landmarks.</title>
        <authorList>
            <person name="Silva S.R."/>
            <person name="Alvarenga D.O."/>
            <person name="Michael T.P."/>
            <person name="Miranda V.F.O."/>
            <person name="Varani A.M."/>
        </authorList>
    </citation>
    <scope>NUCLEOTIDE SEQUENCE</scope>
</reference>
<gene>
    <name evidence="1" type="ORF">AEK19_MT1294</name>
</gene>
<name>A0A1Y0AYZ1_9LAMI</name>
<protein>
    <submittedName>
        <fullName evidence="1">Uncharacterized protein</fullName>
    </submittedName>
</protein>
<accession>A0A1Y0AYZ1</accession>
<proteinExistence type="predicted"/>